<feature type="region of interest" description="Disordered" evidence="2">
    <location>
        <begin position="346"/>
        <end position="402"/>
    </location>
</feature>
<evidence type="ECO:0000259" key="3">
    <source>
        <dbReference type="PROSITE" id="PS50158"/>
    </source>
</evidence>
<name>A0AAE2CYP7_9LAMI</name>
<keyword evidence="5" id="KW-1185">Reference proteome</keyword>
<reference evidence="4" key="1">
    <citation type="submission" date="2020-06" db="EMBL/GenBank/DDBJ databases">
        <authorList>
            <person name="Li T."/>
            <person name="Hu X."/>
            <person name="Zhang T."/>
            <person name="Song X."/>
            <person name="Zhang H."/>
            <person name="Dai N."/>
            <person name="Sheng W."/>
            <person name="Hou X."/>
            <person name="Wei L."/>
        </authorList>
    </citation>
    <scope>NUCLEOTIDE SEQUENCE</scope>
    <source>
        <strain evidence="4">3651</strain>
        <tissue evidence="4">Leaf</tissue>
    </source>
</reference>
<dbReference type="PANTHER" id="PTHR35317">
    <property type="entry name" value="OS04G0629600 PROTEIN"/>
    <property type="match status" value="1"/>
</dbReference>
<dbReference type="Pfam" id="PF22936">
    <property type="entry name" value="Pol_BBD"/>
    <property type="match status" value="1"/>
</dbReference>
<dbReference type="AlphaFoldDB" id="A0AAE2CYP7"/>
<feature type="compositionally biased region" description="Acidic residues" evidence="2">
    <location>
        <begin position="366"/>
        <end position="384"/>
    </location>
</feature>
<dbReference type="Gene3D" id="4.10.60.10">
    <property type="entry name" value="Zinc finger, CCHC-type"/>
    <property type="match status" value="1"/>
</dbReference>
<dbReference type="InterPro" id="IPR036875">
    <property type="entry name" value="Znf_CCHC_sf"/>
</dbReference>
<dbReference type="SUPFAM" id="SSF57756">
    <property type="entry name" value="Retrovirus zinc finger-like domains"/>
    <property type="match status" value="1"/>
</dbReference>
<dbReference type="InterPro" id="IPR057670">
    <property type="entry name" value="SH3_retrovirus"/>
</dbReference>
<keyword evidence="1" id="KW-0479">Metal-binding</keyword>
<evidence type="ECO:0000313" key="5">
    <source>
        <dbReference type="Proteomes" id="UP001293254"/>
    </source>
</evidence>
<accession>A0AAE2CYP7</accession>
<dbReference type="PROSITE" id="PS50158">
    <property type="entry name" value="ZF_CCHC"/>
    <property type="match status" value="1"/>
</dbReference>
<proteinExistence type="predicted"/>
<dbReference type="GO" id="GO:0008270">
    <property type="term" value="F:zinc ion binding"/>
    <property type="evidence" value="ECO:0007669"/>
    <property type="project" value="UniProtKB-KW"/>
</dbReference>
<dbReference type="Proteomes" id="UP001293254">
    <property type="component" value="Unassembled WGS sequence"/>
</dbReference>
<reference evidence="4" key="2">
    <citation type="journal article" date="2024" name="Plant">
        <title>Genomic evolution and insights into agronomic trait innovations of Sesamum species.</title>
        <authorList>
            <person name="Miao H."/>
            <person name="Wang L."/>
            <person name="Qu L."/>
            <person name="Liu H."/>
            <person name="Sun Y."/>
            <person name="Le M."/>
            <person name="Wang Q."/>
            <person name="Wei S."/>
            <person name="Zheng Y."/>
            <person name="Lin W."/>
            <person name="Duan Y."/>
            <person name="Cao H."/>
            <person name="Xiong S."/>
            <person name="Wang X."/>
            <person name="Wei L."/>
            <person name="Li C."/>
            <person name="Ma Q."/>
            <person name="Ju M."/>
            <person name="Zhao R."/>
            <person name="Li G."/>
            <person name="Mu C."/>
            <person name="Tian Q."/>
            <person name="Mei H."/>
            <person name="Zhang T."/>
            <person name="Gao T."/>
            <person name="Zhang H."/>
        </authorList>
    </citation>
    <scope>NUCLEOTIDE SEQUENCE</scope>
    <source>
        <strain evidence="4">3651</strain>
    </source>
</reference>
<dbReference type="InterPro" id="IPR001878">
    <property type="entry name" value="Znf_CCHC"/>
</dbReference>
<gene>
    <name evidence="4" type="ORF">Salat_0288100</name>
</gene>
<keyword evidence="1" id="KW-0862">Zinc</keyword>
<dbReference type="PANTHER" id="PTHR35317:SF37">
    <property type="entry name" value="DUF4219 DOMAIN-CONTAINING PROTEIN"/>
    <property type="match status" value="1"/>
</dbReference>
<dbReference type="GO" id="GO:0003676">
    <property type="term" value="F:nucleic acid binding"/>
    <property type="evidence" value="ECO:0007669"/>
    <property type="project" value="InterPro"/>
</dbReference>
<dbReference type="SMART" id="SM00343">
    <property type="entry name" value="ZnF_C2HC"/>
    <property type="match status" value="1"/>
</dbReference>
<protein>
    <recommendedName>
        <fullName evidence="3">CCHC-type domain-containing protein</fullName>
    </recommendedName>
</protein>
<organism evidence="4 5">
    <name type="scientific">Sesamum alatum</name>
    <dbReference type="NCBI Taxonomy" id="300844"/>
    <lineage>
        <taxon>Eukaryota</taxon>
        <taxon>Viridiplantae</taxon>
        <taxon>Streptophyta</taxon>
        <taxon>Embryophyta</taxon>
        <taxon>Tracheophyta</taxon>
        <taxon>Spermatophyta</taxon>
        <taxon>Magnoliopsida</taxon>
        <taxon>eudicotyledons</taxon>
        <taxon>Gunneridae</taxon>
        <taxon>Pentapetalae</taxon>
        <taxon>asterids</taxon>
        <taxon>lamiids</taxon>
        <taxon>Lamiales</taxon>
        <taxon>Pedaliaceae</taxon>
        <taxon>Sesamum</taxon>
    </lineage>
</organism>
<evidence type="ECO:0000256" key="2">
    <source>
        <dbReference type="SAM" id="MobiDB-lite"/>
    </source>
</evidence>
<keyword evidence="1" id="KW-0863">Zinc-finger</keyword>
<sequence length="430" mass="49352">MTQQMTTDNFIQPAIPRFDGHYDHWSMLMENFLRSKEYWGLVDPGYVELTNEASQSEAQRKKNEEIKLKDLKVKNYLFQAIDRTILDTILNKTTAKEIWDAMKKKYEGNARVKRSHLQALHREFETFEMRNGKGKFQRHRIEEQALKVTHDRGRGRGRGAYRGRGRGRERARFNKETLECYKCHKLGHFQYECPENTEANYAEFNGEDEMLLMAYAELNGAKKEDAWFLDSGCSNHVCGDQAMFSELDEGFRHTVKLRNNTKMNVVGIGSVNLLLNGISHIVTKCPTLAVKDVTPEEAWSGLKPSVEHFHVFGCIAHVHVPKIGRTKLDNRSNTCVLLGVSEEPKVDLEWSEDEEGMSENENGVSADEEVSDEEIREEEANSSEGEERERRPPSWMSDYVSGEGLSEDEVHMAQVVSNDPLYFEQAVKST</sequence>
<dbReference type="EMBL" id="JACGWO010000001">
    <property type="protein sequence ID" value="KAK4439532.1"/>
    <property type="molecule type" value="Genomic_DNA"/>
</dbReference>
<dbReference type="InterPro" id="IPR054722">
    <property type="entry name" value="PolX-like_BBD"/>
</dbReference>
<evidence type="ECO:0000256" key="1">
    <source>
        <dbReference type="PROSITE-ProRule" id="PRU00047"/>
    </source>
</evidence>
<feature type="domain" description="CCHC-type" evidence="3">
    <location>
        <begin position="180"/>
        <end position="195"/>
    </location>
</feature>
<comment type="caution">
    <text evidence="4">The sequence shown here is derived from an EMBL/GenBank/DDBJ whole genome shotgun (WGS) entry which is preliminary data.</text>
</comment>
<feature type="compositionally biased region" description="Acidic residues" evidence="2">
    <location>
        <begin position="349"/>
        <end position="358"/>
    </location>
</feature>
<evidence type="ECO:0000313" key="4">
    <source>
        <dbReference type="EMBL" id="KAK4439532.1"/>
    </source>
</evidence>
<dbReference type="Pfam" id="PF25597">
    <property type="entry name" value="SH3_retrovirus"/>
    <property type="match status" value="1"/>
</dbReference>
<dbReference type="Pfam" id="PF14223">
    <property type="entry name" value="Retrotran_gag_2"/>
    <property type="match status" value="1"/>
</dbReference>